<evidence type="ECO:0000313" key="1">
    <source>
        <dbReference type="EMBL" id="KAI3793660.1"/>
    </source>
</evidence>
<organism evidence="1 2">
    <name type="scientific">Smallanthus sonchifolius</name>
    <dbReference type="NCBI Taxonomy" id="185202"/>
    <lineage>
        <taxon>Eukaryota</taxon>
        <taxon>Viridiplantae</taxon>
        <taxon>Streptophyta</taxon>
        <taxon>Embryophyta</taxon>
        <taxon>Tracheophyta</taxon>
        <taxon>Spermatophyta</taxon>
        <taxon>Magnoliopsida</taxon>
        <taxon>eudicotyledons</taxon>
        <taxon>Gunneridae</taxon>
        <taxon>Pentapetalae</taxon>
        <taxon>asterids</taxon>
        <taxon>campanulids</taxon>
        <taxon>Asterales</taxon>
        <taxon>Asteraceae</taxon>
        <taxon>Asteroideae</taxon>
        <taxon>Heliantheae alliance</taxon>
        <taxon>Millerieae</taxon>
        <taxon>Smallanthus</taxon>
    </lineage>
</organism>
<evidence type="ECO:0000313" key="2">
    <source>
        <dbReference type="Proteomes" id="UP001056120"/>
    </source>
</evidence>
<gene>
    <name evidence="1" type="ORF">L1987_36280</name>
</gene>
<name>A0ACB9HEH6_9ASTR</name>
<reference evidence="1 2" key="2">
    <citation type="journal article" date="2022" name="Mol. Ecol. Resour.">
        <title>The genomes of chicory, endive, great burdock and yacon provide insights into Asteraceae paleo-polyploidization history and plant inulin production.</title>
        <authorList>
            <person name="Fan W."/>
            <person name="Wang S."/>
            <person name="Wang H."/>
            <person name="Wang A."/>
            <person name="Jiang F."/>
            <person name="Liu H."/>
            <person name="Zhao H."/>
            <person name="Xu D."/>
            <person name="Zhang Y."/>
        </authorList>
    </citation>
    <scope>NUCLEOTIDE SEQUENCE [LARGE SCALE GENOMIC DNA]</scope>
    <source>
        <strain evidence="2">cv. Yunnan</strain>
        <tissue evidence="1">Leaves</tissue>
    </source>
</reference>
<dbReference type="EMBL" id="CM042029">
    <property type="protein sequence ID" value="KAI3793660.1"/>
    <property type="molecule type" value="Genomic_DNA"/>
</dbReference>
<protein>
    <submittedName>
        <fullName evidence="1">Uncharacterized protein</fullName>
    </submittedName>
</protein>
<keyword evidence="2" id="KW-1185">Reference proteome</keyword>
<reference evidence="2" key="1">
    <citation type="journal article" date="2022" name="Mol. Ecol. Resour.">
        <title>The genomes of chicory, endive, great burdock and yacon provide insights into Asteraceae palaeo-polyploidization history and plant inulin production.</title>
        <authorList>
            <person name="Fan W."/>
            <person name="Wang S."/>
            <person name="Wang H."/>
            <person name="Wang A."/>
            <person name="Jiang F."/>
            <person name="Liu H."/>
            <person name="Zhao H."/>
            <person name="Xu D."/>
            <person name="Zhang Y."/>
        </authorList>
    </citation>
    <scope>NUCLEOTIDE SEQUENCE [LARGE SCALE GENOMIC DNA]</scope>
    <source>
        <strain evidence="2">cv. Yunnan</strain>
    </source>
</reference>
<accession>A0ACB9HEH6</accession>
<proteinExistence type="predicted"/>
<dbReference type="Proteomes" id="UP001056120">
    <property type="component" value="Linkage Group LG12"/>
</dbReference>
<comment type="caution">
    <text evidence="1">The sequence shown here is derived from an EMBL/GenBank/DDBJ whole genome shotgun (WGS) entry which is preliminary data.</text>
</comment>
<sequence length="707" mass="77715">MSDCQSDSLIQRFYRDKLQEVICAGHVSMTSSQGGSKGFQQVNNHVKAEYQRDVNGFVGNGVGSQAGEERRTGKIDENGQDGSQVAVQGNAAAQGPQQQPQGSLVHWERFLHVRSIKVMLVENDDCTRHIVTALLRNCNYEVIEAANGLQAWKILENLSNHIDIVLTEVVMPFLSGIGLLCKIMSHKTRKNVPVIMMSSHDSMGLVFKCLSKGAVDFLVKPIRKNELKYLWQHVWRRCHSSSGSGSESGTQAQKSVNSKSNLRGNNSGRKDGEDNGSTDGGSDDGSGTQSSWTKQGVEPESPEASSPCDQITEHPDSTCGLVIRPRRDFNEQEGQPCLDDGANTKETAIHISRNSEMQIEVPIKHNGIKPNIHQVPEHTLNVKSKESKKHKVNDSKMSDCHMENGEIKGQEEPEKIMDASTKAIDDFNVIVGEPGLKRPRTTENDERKLQNGCSILRHSVLSAFTRYNTNSNAVKCTPGIVGSCSQPDNRTSILKKESNHDAHSDGYLIYQGSSEQVTPRKADVITPTDVLHPELHIQHIHHHHHVHHYHNIATDQPLLSKHDDFGLSKLAADAPHCGSSNIKGGPIEGNLENNNMNRSGSGSKHGSNVPNGSDTGVNFEVTNVESNVDVAGKSGSGDASGGGGRDHHKSAQREEALTKFRQKREVRCFQKKVRYQNRKKLAEQRPRVRGQFVKGTDHDSSTNADDG</sequence>